<reference evidence="9 10" key="1">
    <citation type="journal article" date="2015" name="Int. J. Syst. Evol. Microbiol.">
        <title>Gemmobacter intermedius sp. nov., isolated from a white stork (Ciconia ciconia).</title>
        <authorList>
            <person name="Kampfer P."/>
            <person name="Jerzak L."/>
            <person name="Wilharm G."/>
            <person name="Golke J."/>
            <person name="Busse H.J."/>
            <person name="Glaeser S.P."/>
        </authorList>
    </citation>
    <scope>NUCLEOTIDE SEQUENCE [LARGE SCALE GENOMIC DNA]</scope>
    <source>
        <strain evidence="9 10">119/4</strain>
    </source>
</reference>
<keyword evidence="2 4" id="KW-0560">Oxidoreductase</keyword>
<accession>A0A3S3ULC3</accession>
<evidence type="ECO:0000259" key="8">
    <source>
        <dbReference type="Pfam" id="PF00171"/>
    </source>
</evidence>
<dbReference type="InterPro" id="IPR029510">
    <property type="entry name" value="Ald_DH_CS_GLU"/>
</dbReference>
<proteinExistence type="inferred from homology"/>
<feature type="active site" evidence="5 6">
    <location>
        <position position="213"/>
    </location>
</feature>
<protein>
    <recommendedName>
        <fullName evidence="4">Aldehyde dehydrogenase</fullName>
    </recommendedName>
</protein>
<comment type="caution">
    <text evidence="9">The sequence shown here is derived from an EMBL/GenBank/DDBJ whole genome shotgun (WGS) entry which is preliminary data.</text>
</comment>
<dbReference type="FunFam" id="3.40.605.10:FF:000004">
    <property type="entry name" value="Aldehyde dehydrogenase"/>
    <property type="match status" value="1"/>
</dbReference>
<dbReference type="InterPro" id="IPR016160">
    <property type="entry name" value="Ald_DH_CS_CYS"/>
</dbReference>
<feature type="active site" evidence="5">
    <location>
        <position position="247"/>
    </location>
</feature>
<evidence type="ECO:0000256" key="7">
    <source>
        <dbReference type="RuleBase" id="RU003345"/>
    </source>
</evidence>
<dbReference type="PROSITE" id="PS00070">
    <property type="entry name" value="ALDEHYDE_DEHYDR_CYS"/>
    <property type="match status" value="1"/>
</dbReference>
<evidence type="ECO:0000256" key="3">
    <source>
        <dbReference type="ARBA" id="ARBA00023027"/>
    </source>
</evidence>
<dbReference type="PANTHER" id="PTHR43570:SF20">
    <property type="entry name" value="ALDEHYDE DEHYDROGENASE ALDX-RELATED"/>
    <property type="match status" value="1"/>
</dbReference>
<evidence type="ECO:0000313" key="9">
    <source>
        <dbReference type="EMBL" id="RWY45616.1"/>
    </source>
</evidence>
<name>A0A3S3ULC3_9RHOB</name>
<dbReference type="InterPro" id="IPR012394">
    <property type="entry name" value="Aldehyde_DH_NAD(P)"/>
</dbReference>
<gene>
    <name evidence="9" type="ORF">EP867_00935</name>
</gene>
<evidence type="ECO:0000256" key="1">
    <source>
        <dbReference type="ARBA" id="ARBA00009986"/>
    </source>
</evidence>
<dbReference type="InterPro" id="IPR016161">
    <property type="entry name" value="Ald_DH/histidinol_DH"/>
</dbReference>
<dbReference type="InterPro" id="IPR016163">
    <property type="entry name" value="Ald_DH_C"/>
</dbReference>
<dbReference type="PIRSF" id="PIRSF036492">
    <property type="entry name" value="ALDH"/>
    <property type="match status" value="1"/>
</dbReference>
<dbReference type="PANTHER" id="PTHR43570">
    <property type="entry name" value="ALDEHYDE DEHYDROGENASE"/>
    <property type="match status" value="1"/>
</dbReference>
<dbReference type="OrthoDB" id="9812625at2"/>
<keyword evidence="3" id="KW-0520">NAD</keyword>
<dbReference type="Gene3D" id="3.40.309.10">
    <property type="entry name" value="Aldehyde Dehydrogenase, Chain A, domain 2"/>
    <property type="match status" value="1"/>
</dbReference>
<keyword evidence="10" id="KW-1185">Reference proteome</keyword>
<evidence type="ECO:0000313" key="10">
    <source>
        <dbReference type="Proteomes" id="UP000287168"/>
    </source>
</evidence>
<evidence type="ECO:0000256" key="6">
    <source>
        <dbReference type="PROSITE-ProRule" id="PRU10007"/>
    </source>
</evidence>
<dbReference type="EMBL" id="SBLC01000001">
    <property type="protein sequence ID" value="RWY45616.1"/>
    <property type="molecule type" value="Genomic_DNA"/>
</dbReference>
<dbReference type="SUPFAM" id="SSF53720">
    <property type="entry name" value="ALDH-like"/>
    <property type="match status" value="1"/>
</dbReference>
<dbReference type="Gene3D" id="3.40.605.10">
    <property type="entry name" value="Aldehyde Dehydrogenase, Chain A, domain 1"/>
    <property type="match status" value="1"/>
</dbReference>
<dbReference type="GO" id="GO:0004029">
    <property type="term" value="F:aldehyde dehydrogenase (NAD+) activity"/>
    <property type="evidence" value="ECO:0007669"/>
    <property type="project" value="TreeGrafter"/>
</dbReference>
<dbReference type="InterPro" id="IPR015590">
    <property type="entry name" value="Aldehyde_DH_dom"/>
</dbReference>
<dbReference type="Proteomes" id="UP000287168">
    <property type="component" value="Unassembled WGS sequence"/>
</dbReference>
<organism evidence="9 10">
    <name type="scientific">Falsigemmobacter intermedius</name>
    <dbReference type="NCBI Taxonomy" id="1553448"/>
    <lineage>
        <taxon>Bacteria</taxon>
        <taxon>Pseudomonadati</taxon>
        <taxon>Pseudomonadota</taxon>
        <taxon>Alphaproteobacteria</taxon>
        <taxon>Rhodobacterales</taxon>
        <taxon>Paracoccaceae</taxon>
        <taxon>Falsigemmobacter</taxon>
    </lineage>
</organism>
<comment type="similarity">
    <text evidence="1 4 7">Belongs to the aldehyde dehydrogenase family.</text>
</comment>
<sequence length="467" mass="49995">MMSRTVGTLFEAQRRLVAERRLSFDPAARKDALEALRRAILAHEGQIIAALAQDFGKPEAEVLLTEILPVLSEIRLAQRRVKAWARDRRVGVTLTTMGTSARIRREPRGVCLIIAPWNYPLNLALGPLVSCLAAGNSAIVKPSELTPATSAVIAKIIASAFDPDLVAVAEGGVETSTELLALPFDHIFFTGSPEVGRIVMTAAAKHLSTVTLELGGKSPVIVGPGADLAKAAEWITFGKLTNAGQTCIAPDHLFVHEDIRDAFLPLLRARIARVIDKGPMAGIISPRHAGRLETLLREAEAAGAKVTRERTGGEGSFAPALVSAITPEMRLDQEEIFGPILPVIPFRDLSAVLARINARPKPLALYVFEKDQAFIDQAIGSTSSGGVGVNLTVLHYSHEGLPFGGVNHSGHGAAHGEWGFLAFSHQRAILQNRFSPLGMIFPPWTGGKLRLIRLAKRLIGGGVSGKS</sequence>
<evidence type="ECO:0000256" key="5">
    <source>
        <dbReference type="PIRSR" id="PIRSR036492-1"/>
    </source>
</evidence>
<dbReference type="GO" id="GO:0005737">
    <property type="term" value="C:cytoplasm"/>
    <property type="evidence" value="ECO:0007669"/>
    <property type="project" value="TreeGrafter"/>
</dbReference>
<evidence type="ECO:0000256" key="2">
    <source>
        <dbReference type="ARBA" id="ARBA00023002"/>
    </source>
</evidence>
<evidence type="ECO:0000256" key="4">
    <source>
        <dbReference type="PIRNR" id="PIRNR036492"/>
    </source>
</evidence>
<feature type="domain" description="Aldehyde dehydrogenase" evidence="8">
    <location>
        <begin position="24"/>
        <end position="428"/>
    </location>
</feature>
<dbReference type="AlphaFoldDB" id="A0A3S3ULC3"/>
<dbReference type="Pfam" id="PF00171">
    <property type="entry name" value="Aldedh"/>
    <property type="match status" value="1"/>
</dbReference>
<dbReference type="PROSITE" id="PS00687">
    <property type="entry name" value="ALDEHYDE_DEHYDR_GLU"/>
    <property type="match status" value="1"/>
</dbReference>
<dbReference type="InterPro" id="IPR016162">
    <property type="entry name" value="Ald_DH_N"/>
</dbReference>
<dbReference type="GO" id="GO:0006081">
    <property type="term" value="P:aldehyde metabolic process"/>
    <property type="evidence" value="ECO:0007669"/>
    <property type="project" value="InterPro"/>
</dbReference>